<protein>
    <submittedName>
        <fullName evidence="1">Uncharacterized protein</fullName>
    </submittedName>
</protein>
<sequence length="129" mass="14831">MPERFERIAGVNDNLYIESKSSAGFITVYSENLGNPSAANERTSDFIPVSKNEKYVFQGWVTVPENGYPWHRYHYYDADKHKVGGPYYFESNTPLTGEQHYAEHITVPNDDDIAYIRISARLYSDGKLK</sequence>
<dbReference type="Gene3D" id="2.60.120.260">
    <property type="entry name" value="Galactose-binding domain-like"/>
    <property type="match status" value="1"/>
</dbReference>
<dbReference type="EMBL" id="FZRA01000011">
    <property type="protein sequence ID" value="SNU09759.1"/>
    <property type="molecule type" value="Genomic_DNA"/>
</dbReference>
<proteinExistence type="predicted"/>
<gene>
    <name evidence="1" type="ORF">SAMN05216470_2013</name>
</gene>
<evidence type="ECO:0000313" key="2">
    <source>
        <dbReference type="Proteomes" id="UP000214649"/>
    </source>
</evidence>
<dbReference type="Proteomes" id="UP000214649">
    <property type="component" value="Unassembled WGS sequence"/>
</dbReference>
<name>A0A239RG02_STREI</name>
<dbReference type="AlphaFoldDB" id="A0A239RG02"/>
<feature type="non-terminal residue" evidence="1">
    <location>
        <position position="129"/>
    </location>
</feature>
<accession>A0A239RG02</accession>
<reference evidence="1 2" key="1">
    <citation type="submission" date="2017-07" db="EMBL/GenBank/DDBJ databases">
        <authorList>
            <person name="Sun Z.S."/>
            <person name="Albrecht U."/>
            <person name="Echele G."/>
            <person name="Lee C.C."/>
        </authorList>
    </citation>
    <scope>NUCLEOTIDE SEQUENCE [LARGE SCALE GENOMIC DNA]</scope>
    <source>
        <strain evidence="1 2">AR3</strain>
    </source>
</reference>
<organism evidence="1 2">
    <name type="scientific">Streptococcus equinus</name>
    <name type="common">Streptococcus bovis</name>
    <dbReference type="NCBI Taxonomy" id="1335"/>
    <lineage>
        <taxon>Bacteria</taxon>
        <taxon>Bacillati</taxon>
        <taxon>Bacillota</taxon>
        <taxon>Bacilli</taxon>
        <taxon>Lactobacillales</taxon>
        <taxon>Streptococcaceae</taxon>
        <taxon>Streptococcus</taxon>
    </lineage>
</organism>
<evidence type="ECO:0000313" key="1">
    <source>
        <dbReference type="EMBL" id="SNU09759.1"/>
    </source>
</evidence>